<feature type="non-terminal residue" evidence="2">
    <location>
        <position position="1"/>
    </location>
</feature>
<feature type="compositionally biased region" description="Basic and acidic residues" evidence="1">
    <location>
        <begin position="114"/>
        <end position="136"/>
    </location>
</feature>
<feature type="region of interest" description="Disordered" evidence="1">
    <location>
        <begin position="37"/>
        <end position="56"/>
    </location>
</feature>
<protein>
    <submittedName>
        <fullName evidence="2">ABC transporter, substrate-binding protein (Cluster 1, maltose/g3p/polyamine/iron)</fullName>
    </submittedName>
</protein>
<feature type="compositionally biased region" description="Basic and acidic residues" evidence="1">
    <location>
        <begin position="85"/>
        <end position="104"/>
    </location>
</feature>
<evidence type="ECO:0000256" key="1">
    <source>
        <dbReference type="SAM" id="MobiDB-lite"/>
    </source>
</evidence>
<name>A0A6J4KMN0_9ACTN</name>
<dbReference type="AlphaFoldDB" id="A0A6J4KMN0"/>
<organism evidence="2">
    <name type="scientific">uncultured Friedmanniella sp</name>
    <dbReference type="NCBI Taxonomy" id="335381"/>
    <lineage>
        <taxon>Bacteria</taxon>
        <taxon>Bacillati</taxon>
        <taxon>Actinomycetota</taxon>
        <taxon>Actinomycetes</taxon>
        <taxon>Propionibacteriales</taxon>
        <taxon>Nocardioidaceae</taxon>
        <taxon>Friedmanniella</taxon>
        <taxon>environmental samples</taxon>
    </lineage>
</organism>
<gene>
    <name evidence="2" type="ORF">AVDCRST_MAG61-1668</name>
</gene>
<proteinExistence type="predicted"/>
<sequence length="425" mass="47067">GRGRSHGCLAEWGVGRMRPRPQWWCWLLGERRWRRWDQPGSGLVGQPDPQREHHQDDRLVHEGQPRREDLGPAGRVRQLLGQAGHPDRGRDGSRHHPDGHELHLRVRKPRRAAGPREGRHLEVRRGHGRLGQDRRQAGRGQRRHQQRASLLQPQALREGEDGHARRHHLDLGSADGGGCRGRRQGEGAVRGGRVGGLRRLVRHLRASARQGALHRRGDWVRAGGSQRLVRPHGQGPEGQGDGNGRADQRGVRQAAGPERHRGRQGGDDVLQLQPAGSGPGCGRQRRDRHAARAEHDGQRDRPEDLVQGKHALVGIGQDQEPGGRGRLDQLVRELGGGSQHRQGGAGHPAARRDSGVPEAQPVRGATARGEVHHRHPERGGRDPDRPTARWGHDRREAEPPRYGCPLRTGQHGRGRAEVRGRGQVG</sequence>
<feature type="compositionally biased region" description="Basic and acidic residues" evidence="1">
    <location>
        <begin position="321"/>
        <end position="331"/>
    </location>
</feature>
<feature type="region of interest" description="Disordered" evidence="1">
    <location>
        <begin position="208"/>
        <end position="425"/>
    </location>
</feature>
<evidence type="ECO:0000313" key="2">
    <source>
        <dbReference type="EMBL" id="CAA9310176.1"/>
    </source>
</evidence>
<feature type="compositionally biased region" description="Basic and acidic residues" evidence="1">
    <location>
        <begin position="290"/>
        <end position="307"/>
    </location>
</feature>
<feature type="region of interest" description="Disordered" evidence="1">
    <location>
        <begin position="82"/>
        <end position="191"/>
    </location>
</feature>
<feature type="non-terminal residue" evidence="2">
    <location>
        <position position="425"/>
    </location>
</feature>
<reference evidence="2" key="1">
    <citation type="submission" date="2020-02" db="EMBL/GenBank/DDBJ databases">
        <authorList>
            <person name="Meier V. D."/>
        </authorList>
    </citation>
    <scope>NUCLEOTIDE SEQUENCE</scope>
    <source>
        <strain evidence="2">AVDCRST_MAG61</strain>
    </source>
</reference>
<feature type="compositionally biased region" description="Basic and acidic residues" evidence="1">
    <location>
        <begin position="414"/>
        <end position="425"/>
    </location>
</feature>
<dbReference type="EMBL" id="CADCTT010000225">
    <property type="protein sequence ID" value="CAA9310176.1"/>
    <property type="molecule type" value="Genomic_DNA"/>
</dbReference>
<feature type="compositionally biased region" description="Basic and acidic residues" evidence="1">
    <location>
        <begin position="377"/>
        <end position="399"/>
    </location>
</feature>
<feature type="compositionally biased region" description="Gly residues" evidence="1">
    <location>
        <begin position="334"/>
        <end position="346"/>
    </location>
</feature>
<accession>A0A6J4KMN0</accession>